<dbReference type="Pfam" id="PF25480">
    <property type="entry name" value="DUF7904"/>
    <property type="match status" value="1"/>
</dbReference>
<dbReference type="PANTHER" id="PTHR11977">
    <property type="entry name" value="VILLIN"/>
    <property type="match status" value="1"/>
</dbReference>
<protein>
    <recommendedName>
        <fullName evidence="1">DUF7904 domain-containing protein</fullName>
    </recommendedName>
</protein>
<name>A0ABR1KMZ2_9PEZI</name>
<gene>
    <name evidence="2" type="ORF">IWZ03DRAFT_310505</name>
</gene>
<dbReference type="PANTHER" id="PTHR11977:SF133">
    <property type="entry name" value="DUF4045 DOMAIN-CONTAINING PROTEIN"/>
    <property type="match status" value="1"/>
</dbReference>
<dbReference type="InterPro" id="IPR057226">
    <property type="entry name" value="DUF7904"/>
</dbReference>
<dbReference type="EMBL" id="JBBPHU010000005">
    <property type="protein sequence ID" value="KAK7517858.1"/>
    <property type="molecule type" value="Genomic_DNA"/>
</dbReference>
<evidence type="ECO:0000313" key="3">
    <source>
        <dbReference type="Proteomes" id="UP001363622"/>
    </source>
</evidence>
<dbReference type="Gene3D" id="3.40.20.10">
    <property type="entry name" value="Severin"/>
    <property type="match status" value="3"/>
</dbReference>
<organism evidence="2 3">
    <name type="scientific">Phyllosticta citriasiana</name>
    <dbReference type="NCBI Taxonomy" id="595635"/>
    <lineage>
        <taxon>Eukaryota</taxon>
        <taxon>Fungi</taxon>
        <taxon>Dikarya</taxon>
        <taxon>Ascomycota</taxon>
        <taxon>Pezizomycotina</taxon>
        <taxon>Dothideomycetes</taxon>
        <taxon>Dothideomycetes incertae sedis</taxon>
        <taxon>Botryosphaeriales</taxon>
        <taxon>Phyllostictaceae</taxon>
        <taxon>Phyllosticta</taxon>
    </lineage>
</organism>
<accession>A0ABR1KMZ2</accession>
<dbReference type="InterPro" id="IPR029006">
    <property type="entry name" value="ADF-H/Gelsolin-like_dom_sf"/>
</dbReference>
<proteinExistence type="predicted"/>
<evidence type="ECO:0000313" key="2">
    <source>
        <dbReference type="EMBL" id="KAK7517858.1"/>
    </source>
</evidence>
<sequence length="365" mass="40317">MYLCTHSFSLPNGSKTIEVYHWIGSQVPEPAVEDAQLFARKFARDAGGKLVMTRQGKETPYFFQALGGIVITRKGTRIDHSKEYMLCGRQHLGHMAFDEVDLNLSNLCSGFPFLISSRTGLLAGKVFLWKGVGCNAEELGCARLIGMDLGLTPEIEEVDEGKESDAFLNLFPAPDGQPKRIPRSADHWRLKARHEKYRVRLFRIDEKAQQAGSSFQVSSLWPALMRRPNMTAEVNEIAPFSQADIEAENIYVLDAFFEIYIVVGALSRSQCLAFSTALMFAHEYGILAASLDDRPFVPVSTVVLEGVPRDMKAVFRNWEDGQQPTAALMAGKPRRGRSLRIVGLQAALAATKAAPSPTSALAPPQ</sequence>
<reference evidence="2 3" key="1">
    <citation type="submission" date="2024-04" db="EMBL/GenBank/DDBJ databases">
        <title>Phyllosticta paracitricarpa is synonymous to the EU quarantine fungus P. citricarpa based on phylogenomic analyses.</title>
        <authorList>
            <consortium name="Lawrence Berkeley National Laboratory"/>
            <person name="Van Ingen-Buijs V.A."/>
            <person name="Van Westerhoven A.C."/>
            <person name="Haridas S."/>
            <person name="Skiadas P."/>
            <person name="Martin F."/>
            <person name="Groenewald J.Z."/>
            <person name="Crous P.W."/>
            <person name="Seidl M.F."/>
        </authorList>
    </citation>
    <scope>NUCLEOTIDE SEQUENCE [LARGE SCALE GENOMIC DNA]</scope>
    <source>
        <strain evidence="2 3">CBS 123371</strain>
    </source>
</reference>
<dbReference type="SUPFAM" id="SSF55753">
    <property type="entry name" value="Actin depolymerizing proteins"/>
    <property type="match status" value="3"/>
</dbReference>
<feature type="domain" description="DUF7904" evidence="1">
    <location>
        <begin position="1"/>
        <end position="74"/>
    </location>
</feature>
<comment type="caution">
    <text evidence="2">The sequence shown here is derived from an EMBL/GenBank/DDBJ whole genome shotgun (WGS) entry which is preliminary data.</text>
</comment>
<evidence type="ECO:0000259" key="1">
    <source>
        <dbReference type="Pfam" id="PF25480"/>
    </source>
</evidence>
<dbReference type="InterPro" id="IPR007122">
    <property type="entry name" value="Villin/Gelsolin"/>
</dbReference>
<dbReference type="Proteomes" id="UP001363622">
    <property type="component" value="Unassembled WGS sequence"/>
</dbReference>
<keyword evidence="3" id="KW-1185">Reference proteome</keyword>